<proteinExistence type="predicted"/>
<evidence type="ECO:0000313" key="2">
    <source>
        <dbReference type="Proteomes" id="UP000627205"/>
    </source>
</evidence>
<keyword evidence="2" id="KW-1185">Reference proteome</keyword>
<dbReference type="Proteomes" id="UP000627205">
    <property type="component" value="Unassembled WGS sequence"/>
</dbReference>
<dbReference type="AlphaFoldDB" id="A0A8J3ATH3"/>
<evidence type="ECO:0000313" key="1">
    <source>
        <dbReference type="EMBL" id="GGI52895.1"/>
    </source>
</evidence>
<sequence length="97" mass="10621">MVDGIDPACHVQRRVGGEDGNQDGNQDQQGVVLRGKHRMSVAGALSDAVSQEFAVLPVGWRQCATEGRRIGKGQMLQANVRSVHAQCPHGVFKRRRF</sequence>
<accession>A0A8J3ATH3</accession>
<dbReference type="EMBL" id="BMDP01000001">
    <property type="protein sequence ID" value="GGI52895.1"/>
    <property type="molecule type" value="Genomic_DNA"/>
</dbReference>
<gene>
    <name evidence="1" type="ORF">GCM10011430_00690</name>
</gene>
<organism evidence="1 2">
    <name type="scientific">Oxalicibacterium solurbis</name>
    <dbReference type="NCBI Taxonomy" id="69280"/>
    <lineage>
        <taxon>Bacteria</taxon>
        <taxon>Pseudomonadati</taxon>
        <taxon>Pseudomonadota</taxon>
        <taxon>Betaproteobacteria</taxon>
        <taxon>Burkholderiales</taxon>
        <taxon>Oxalobacteraceae</taxon>
        <taxon>Oxalicibacterium</taxon>
    </lineage>
</organism>
<comment type="caution">
    <text evidence="1">The sequence shown here is derived from an EMBL/GenBank/DDBJ whole genome shotgun (WGS) entry which is preliminary data.</text>
</comment>
<protein>
    <submittedName>
        <fullName evidence="1">Uncharacterized protein</fullName>
    </submittedName>
</protein>
<reference evidence="1" key="1">
    <citation type="journal article" date="2014" name="Int. J. Syst. Evol. Microbiol.">
        <title>Complete genome sequence of Corynebacterium casei LMG S-19264T (=DSM 44701T), isolated from a smear-ripened cheese.</title>
        <authorList>
            <consortium name="US DOE Joint Genome Institute (JGI-PGF)"/>
            <person name="Walter F."/>
            <person name="Albersmeier A."/>
            <person name="Kalinowski J."/>
            <person name="Ruckert C."/>
        </authorList>
    </citation>
    <scope>NUCLEOTIDE SEQUENCE</scope>
    <source>
        <strain evidence="1">CCM 7664</strain>
    </source>
</reference>
<reference evidence="1" key="2">
    <citation type="submission" date="2020-09" db="EMBL/GenBank/DDBJ databases">
        <authorList>
            <person name="Sun Q."/>
            <person name="Sedlacek I."/>
        </authorList>
    </citation>
    <scope>NUCLEOTIDE SEQUENCE</scope>
    <source>
        <strain evidence="1">CCM 7664</strain>
    </source>
</reference>
<name>A0A8J3ATH3_9BURK</name>